<evidence type="ECO:0000313" key="1">
    <source>
        <dbReference type="EMBL" id="ALO47923.1"/>
    </source>
</evidence>
<evidence type="ECO:0000313" key="2">
    <source>
        <dbReference type="Proteomes" id="UP000056252"/>
    </source>
</evidence>
<proteinExistence type="predicted"/>
<sequence length="82" mass="9288">MILTAGFIVGIAVYIIYTRVSKAARHFRDQMDGTANNGHRSQQTRTAHGEIIIDNRTPSEAGRKIFSKDEGEYIDFEEEKNT</sequence>
<reference evidence="2" key="1">
    <citation type="submission" date="2015-11" db="EMBL/GenBank/DDBJ databases">
        <authorList>
            <person name="Holder M.E."/>
            <person name="Ajami N.J."/>
            <person name="Petrosino J.F."/>
        </authorList>
    </citation>
    <scope>NUCLEOTIDE SEQUENCE [LARGE SCALE GENOMIC DNA]</scope>
    <source>
        <strain evidence="2">F0113</strain>
    </source>
</reference>
<dbReference type="Pfam" id="PF16118">
    <property type="entry name" value="DUF4834"/>
    <property type="match status" value="1"/>
</dbReference>
<accession>A0A0S2KIE9</accession>
<dbReference type="AlphaFoldDB" id="A0A0S2KIE9"/>
<organism evidence="1 2">
    <name type="scientific">Hoylesella enoeca</name>
    <dbReference type="NCBI Taxonomy" id="76123"/>
    <lineage>
        <taxon>Bacteria</taxon>
        <taxon>Pseudomonadati</taxon>
        <taxon>Bacteroidota</taxon>
        <taxon>Bacteroidia</taxon>
        <taxon>Bacteroidales</taxon>
        <taxon>Prevotellaceae</taxon>
        <taxon>Hoylesella</taxon>
    </lineage>
</organism>
<dbReference type="KEGG" id="peo:AS203_01445"/>
<name>A0A0S2KIE9_9BACT</name>
<dbReference type="STRING" id="76123.AS203_01445"/>
<evidence type="ECO:0008006" key="3">
    <source>
        <dbReference type="Google" id="ProtNLM"/>
    </source>
</evidence>
<protein>
    <recommendedName>
        <fullName evidence="3">DUF4834 domain-containing protein</fullName>
    </recommendedName>
</protein>
<keyword evidence="2" id="KW-1185">Reference proteome</keyword>
<dbReference type="InterPro" id="IPR032272">
    <property type="entry name" value="DUF4834"/>
</dbReference>
<dbReference type="Proteomes" id="UP000056252">
    <property type="component" value="Chromosome"/>
</dbReference>
<gene>
    <name evidence="1" type="ORF">AS203_01445</name>
</gene>
<dbReference type="EMBL" id="CP013195">
    <property type="protein sequence ID" value="ALO47923.1"/>
    <property type="molecule type" value="Genomic_DNA"/>
</dbReference>